<dbReference type="InterPro" id="IPR042070">
    <property type="entry name" value="PucR_C-HTH_sf"/>
</dbReference>
<dbReference type="InterPro" id="IPR051448">
    <property type="entry name" value="CdaR-like_regulators"/>
</dbReference>
<dbReference type="Pfam" id="PF13556">
    <property type="entry name" value="HTH_30"/>
    <property type="match status" value="1"/>
</dbReference>
<evidence type="ECO:0000259" key="1">
    <source>
        <dbReference type="Pfam" id="PF13556"/>
    </source>
</evidence>
<dbReference type="InterPro" id="IPR025736">
    <property type="entry name" value="PucR_C-HTH_dom"/>
</dbReference>
<accession>A0A846WNP2</accession>
<sequence length="544" mass="56939">MDEARIGLGRLVLALDATLVTLVEAPRGLDVTVGSVALLDPDDLRLPLGAAARGADVFLMVGTSEADVVHWLPTIAAAPPIAVMLKSPGSGVTEALAAAGIAVIDVDPHARWERIYQLLIRVLDTAAGVGDPDALASGAWASGTSGDLFELAAEVARRTHGLVSIEDQRSHVLAYSRAGDEADELRRLSILGREGPPEMLAWLRQWGVMDALRTSHGVVRVAARTDLGLRPRMAAPIRSGPDFLGVVWLQQGDSEFATDAETILRGAAAVAARVISRRRAAGTGHDEIVRRLLGAHGESIDAGYLGAQLGIASDAPVIVVGFAGRGPSVGEVAGSGIPAGVVSALTLHASALRPLSVTTTLGTRAYVVLPGDGSEGNGPGVGSVLAWAHSAVEAADRQFQTSVRAVVAGPAAGLSEVPELRRLADRVLDAAQRESDLIDPVTTVSASQTGVLLGEIVALLSANPDLIDRRVVELADRDTESGGDLTASLRAYLDHFGDVRAASEALHIHPNTLRYRIRRIRDLTDMDLDDPATRLVVALSLRAR</sequence>
<dbReference type="Proteomes" id="UP000563898">
    <property type="component" value="Unassembled WGS sequence"/>
</dbReference>
<dbReference type="EMBL" id="JAAXPC010000009">
    <property type="protein sequence ID" value="NKY03215.1"/>
    <property type="molecule type" value="Genomic_DNA"/>
</dbReference>
<dbReference type="PANTHER" id="PTHR33744:SF17">
    <property type="entry name" value="CONSERVED PROTEIN"/>
    <property type="match status" value="1"/>
</dbReference>
<gene>
    <name evidence="2" type="ORF">HGA05_16720</name>
</gene>
<comment type="caution">
    <text evidence="2">The sequence shown here is derived from an EMBL/GenBank/DDBJ whole genome shotgun (WGS) entry which is preliminary data.</text>
</comment>
<dbReference type="RefSeq" id="WP_006368287.1">
    <property type="nucleotide sequence ID" value="NZ_JAAXPC010000009.1"/>
</dbReference>
<dbReference type="PANTHER" id="PTHR33744">
    <property type="entry name" value="CARBOHYDRATE DIACID REGULATOR"/>
    <property type="match status" value="1"/>
</dbReference>
<proteinExistence type="predicted"/>
<name>A0A846WNP2_9ACTN</name>
<organism evidence="2 3">
    <name type="scientific">Gordonia polyisoprenivorans</name>
    <dbReference type="NCBI Taxonomy" id="84595"/>
    <lineage>
        <taxon>Bacteria</taxon>
        <taxon>Bacillati</taxon>
        <taxon>Actinomycetota</taxon>
        <taxon>Actinomycetes</taxon>
        <taxon>Mycobacteriales</taxon>
        <taxon>Gordoniaceae</taxon>
        <taxon>Gordonia</taxon>
    </lineage>
</organism>
<protein>
    <submittedName>
        <fullName evidence="2">PucR family transcriptional regulator</fullName>
    </submittedName>
</protein>
<feature type="domain" description="PucR C-terminal helix-turn-helix" evidence="1">
    <location>
        <begin position="485"/>
        <end position="543"/>
    </location>
</feature>
<dbReference type="AlphaFoldDB" id="A0A846WNP2"/>
<evidence type="ECO:0000313" key="2">
    <source>
        <dbReference type="EMBL" id="NKY03215.1"/>
    </source>
</evidence>
<evidence type="ECO:0000313" key="3">
    <source>
        <dbReference type="Proteomes" id="UP000563898"/>
    </source>
</evidence>
<reference evidence="2 3" key="1">
    <citation type="submission" date="2020-04" db="EMBL/GenBank/DDBJ databases">
        <title>MicrobeNet Type strains.</title>
        <authorList>
            <person name="Nicholson A.C."/>
        </authorList>
    </citation>
    <scope>NUCLEOTIDE SEQUENCE [LARGE SCALE GENOMIC DNA]</scope>
    <source>
        <strain evidence="2 3">ATCC BAA-14</strain>
    </source>
</reference>
<dbReference type="Gene3D" id="1.10.10.2840">
    <property type="entry name" value="PucR C-terminal helix-turn-helix domain"/>
    <property type="match status" value="1"/>
</dbReference>